<dbReference type="EMBL" id="VOLQ01000037">
    <property type="protein sequence ID" value="TWX63874.1"/>
    <property type="molecule type" value="Genomic_DNA"/>
</dbReference>
<dbReference type="RefSeq" id="WP_146800588.1">
    <property type="nucleotide sequence ID" value="NZ_VOLP01000029.1"/>
</dbReference>
<dbReference type="EMBL" id="VOLR01000031">
    <property type="protein sequence ID" value="TWX54924.1"/>
    <property type="molecule type" value="Genomic_DNA"/>
</dbReference>
<keyword evidence="3" id="KW-1185">Reference proteome</keyword>
<dbReference type="OrthoDB" id="5822620at2"/>
<dbReference type="Proteomes" id="UP000321525">
    <property type="component" value="Unassembled WGS sequence"/>
</dbReference>
<protein>
    <submittedName>
        <fullName evidence="2">Uncharacterized protein</fullName>
    </submittedName>
</protein>
<organism evidence="2 4">
    <name type="scientific">Colwellia hornerae</name>
    <dbReference type="NCBI Taxonomy" id="89402"/>
    <lineage>
        <taxon>Bacteria</taxon>
        <taxon>Pseudomonadati</taxon>
        <taxon>Pseudomonadota</taxon>
        <taxon>Gammaproteobacteria</taxon>
        <taxon>Alteromonadales</taxon>
        <taxon>Colwelliaceae</taxon>
        <taxon>Colwellia</taxon>
    </lineage>
</organism>
<gene>
    <name evidence="1" type="ORF">ESZ26_16905</name>
    <name evidence="2" type="ORF">ESZ27_15520</name>
</gene>
<reference evidence="2 4" key="1">
    <citation type="submission" date="2019-07" db="EMBL/GenBank/DDBJ databases">
        <title>Genomes of sea-ice associated Colwellia species.</title>
        <authorList>
            <person name="Bowman J.P."/>
        </authorList>
    </citation>
    <scope>NUCLEOTIDE SEQUENCE [LARGE SCALE GENOMIC DNA]</scope>
    <source>
        <strain evidence="1 3">ACAM 607</strain>
        <strain evidence="2 4">IC036</strain>
    </source>
</reference>
<proteinExistence type="predicted"/>
<accession>A0A5C6Q4Q8</accession>
<evidence type="ECO:0000313" key="4">
    <source>
        <dbReference type="Proteomes" id="UP000321917"/>
    </source>
</evidence>
<dbReference type="AlphaFoldDB" id="A0A5C6Q4Q8"/>
<evidence type="ECO:0000313" key="2">
    <source>
        <dbReference type="EMBL" id="TWX63874.1"/>
    </source>
</evidence>
<name>A0A5C6Q4Q8_9GAMM</name>
<sequence length="92" mass="10920">MKKKTVKDLLKKHDKLVHSENVTVVSHIQREQDEWFINTVMIKDCDVPFKYKRKKAYKSLSKQQVNMTYYTSTELIAGFEIEIMNIVRIKVA</sequence>
<dbReference type="Proteomes" id="UP000321917">
    <property type="component" value="Unassembled WGS sequence"/>
</dbReference>
<evidence type="ECO:0000313" key="3">
    <source>
        <dbReference type="Proteomes" id="UP000321525"/>
    </source>
</evidence>
<comment type="caution">
    <text evidence="2">The sequence shown here is derived from an EMBL/GenBank/DDBJ whole genome shotgun (WGS) entry which is preliminary data.</text>
</comment>
<evidence type="ECO:0000313" key="1">
    <source>
        <dbReference type="EMBL" id="TWX54924.1"/>
    </source>
</evidence>